<keyword evidence="8" id="KW-1133">Transmembrane helix</keyword>
<sequence length="257" mass="27055">MHTLPGLDRPGLPRLWLDRLSLPRPASTGSSASHAAPAAAPQDFTFGSSRNKTGKIAVIVALHVVAAWGFSNSMVRNTVQRLPQVVDVTFVAPVEPPPPPSTPKTVEVALKAPTMVMPQIPQLPIVIENTITVPPAPPKSVESAPVVASAPAAPAPAAAPPAPSTPRLVSGVEYIRAPQPVYPSIARRMGETGVVTLRVLVSEKGTPEQATVQQSSGSQTLDEAGRQAAMRSLFKPYMEDGKPVAVYVLVPINFRLS</sequence>
<gene>
    <name evidence="12" type="ORF">IP92_05951</name>
</gene>
<evidence type="ECO:0000256" key="6">
    <source>
        <dbReference type="ARBA" id="ARBA00022692"/>
    </source>
</evidence>
<dbReference type="AlphaFoldDB" id="A0A562P658"/>
<accession>A0A562P658</accession>
<dbReference type="GO" id="GO:0055085">
    <property type="term" value="P:transmembrane transport"/>
    <property type="evidence" value="ECO:0007669"/>
    <property type="project" value="InterPro"/>
</dbReference>
<dbReference type="PANTHER" id="PTHR33446:SF2">
    <property type="entry name" value="PROTEIN TONB"/>
    <property type="match status" value="1"/>
</dbReference>
<comment type="caution">
    <text evidence="12">The sequence shown here is derived from an EMBL/GenBank/DDBJ whole genome shotgun (WGS) entry which is preliminary data.</text>
</comment>
<evidence type="ECO:0000256" key="9">
    <source>
        <dbReference type="ARBA" id="ARBA00023136"/>
    </source>
</evidence>
<keyword evidence="7" id="KW-0653">Protein transport</keyword>
<evidence type="ECO:0000259" key="11">
    <source>
        <dbReference type="PROSITE" id="PS52015"/>
    </source>
</evidence>
<dbReference type="InterPro" id="IPR006260">
    <property type="entry name" value="TonB/TolA_C"/>
</dbReference>
<evidence type="ECO:0000313" key="13">
    <source>
        <dbReference type="Proteomes" id="UP000315112"/>
    </source>
</evidence>
<evidence type="ECO:0000256" key="5">
    <source>
        <dbReference type="ARBA" id="ARBA00022519"/>
    </source>
</evidence>
<dbReference type="GO" id="GO:0015031">
    <property type="term" value="P:protein transport"/>
    <property type="evidence" value="ECO:0007669"/>
    <property type="project" value="UniProtKB-KW"/>
</dbReference>
<comment type="similarity">
    <text evidence="2">Belongs to the TonB family.</text>
</comment>
<feature type="region of interest" description="Disordered" evidence="10">
    <location>
        <begin position="26"/>
        <end position="45"/>
    </location>
</feature>
<evidence type="ECO:0000256" key="8">
    <source>
        <dbReference type="ARBA" id="ARBA00022989"/>
    </source>
</evidence>
<evidence type="ECO:0000256" key="1">
    <source>
        <dbReference type="ARBA" id="ARBA00004383"/>
    </source>
</evidence>
<dbReference type="Gene3D" id="3.30.1150.10">
    <property type="match status" value="1"/>
</dbReference>
<evidence type="ECO:0000256" key="4">
    <source>
        <dbReference type="ARBA" id="ARBA00022475"/>
    </source>
</evidence>
<keyword evidence="3" id="KW-0813">Transport</keyword>
<evidence type="ECO:0000256" key="7">
    <source>
        <dbReference type="ARBA" id="ARBA00022927"/>
    </source>
</evidence>
<dbReference type="InterPro" id="IPR051045">
    <property type="entry name" value="TonB-dependent_transducer"/>
</dbReference>
<dbReference type="PANTHER" id="PTHR33446">
    <property type="entry name" value="PROTEIN TONB-RELATED"/>
    <property type="match status" value="1"/>
</dbReference>
<dbReference type="RefSeq" id="WP_229419042.1">
    <property type="nucleotide sequence ID" value="NZ_CP046904.1"/>
</dbReference>
<reference evidence="12 13" key="1">
    <citation type="journal article" date="2015" name="Stand. Genomic Sci.">
        <title>Genomic Encyclopedia of Bacterial and Archaeal Type Strains, Phase III: the genomes of soil and plant-associated and newly described type strains.</title>
        <authorList>
            <person name="Whitman W.B."/>
            <person name="Woyke T."/>
            <person name="Klenk H.P."/>
            <person name="Zhou Y."/>
            <person name="Lilburn T.G."/>
            <person name="Beck B.J."/>
            <person name="De Vos P."/>
            <person name="Vandamme P."/>
            <person name="Eisen J.A."/>
            <person name="Garrity G."/>
            <person name="Hugenholtz P."/>
            <person name="Kyrpides N.C."/>
        </authorList>
    </citation>
    <scope>NUCLEOTIDE SEQUENCE [LARGE SCALE GENOMIC DNA]</scope>
    <source>
        <strain evidence="12 13">CGMCC 1.10685</strain>
    </source>
</reference>
<keyword evidence="6" id="KW-0812">Transmembrane</keyword>
<evidence type="ECO:0000256" key="10">
    <source>
        <dbReference type="SAM" id="MobiDB-lite"/>
    </source>
</evidence>
<dbReference type="NCBIfam" id="TIGR01352">
    <property type="entry name" value="tonB_Cterm"/>
    <property type="match status" value="1"/>
</dbReference>
<dbReference type="PROSITE" id="PS52015">
    <property type="entry name" value="TONB_CTD"/>
    <property type="match status" value="1"/>
</dbReference>
<dbReference type="GO" id="GO:0098797">
    <property type="term" value="C:plasma membrane protein complex"/>
    <property type="evidence" value="ECO:0007669"/>
    <property type="project" value="TreeGrafter"/>
</dbReference>
<dbReference type="InterPro" id="IPR037682">
    <property type="entry name" value="TonB_C"/>
</dbReference>
<evidence type="ECO:0000256" key="2">
    <source>
        <dbReference type="ARBA" id="ARBA00006555"/>
    </source>
</evidence>
<dbReference type="SUPFAM" id="SSF74653">
    <property type="entry name" value="TolA/TonB C-terminal domain"/>
    <property type="match status" value="1"/>
</dbReference>
<feature type="domain" description="TonB C-terminal" evidence="11">
    <location>
        <begin position="167"/>
        <end position="257"/>
    </location>
</feature>
<feature type="compositionally biased region" description="Low complexity" evidence="10">
    <location>
        <begin position="26"/>
        <end position="41"/>
    </location>
</feature>
<keyword evidence="9" id="KW-0472">Membrane</keyword>
<dbReference type="Proteomes" id="UP000315112">
    <property type="component" value="Unassembled WGS sequence"/>
</dbReference>
<name>A0A562P658_9BURK</name>
<protein>
    <submittedName>
        <fullName evidence="12">Protein TonB</fullName>
    </submittedName>
</protein>
<comment type="subcellular location">
    <subcellularLocation>
        <location evidence="1">Cell inner membrane</location>
        <topology evidence="1">Single-pass membrane protein</topology>
        <orientation evidence="1">Periplasmic side</orientation>
    </subcellularLocation>
</comment>
<dbReference type="GO" id="GO:0031992">
    <property type="term" value="F:energy transducer activity"/>
    <property type="evidence" value="ECO:0007669"/>
    <property type="project" value="TreeGrafter"/>
</dbReference>
<keyword evidence="4" id="KW-1003">Cell membrane</keyword>
<evidence type="ECO:0000256" key="3">
    <source>
        <dbReference type="ARBA" id="ARBA00022448"/>
    </source>
</evidence>
<evidence type="ECO:0000313" key="12">
    <source>
        <dbReference type="EMBL" id="TWI39937.1"/>
    </source>
</evidence>
<keyword evidence="5" id="KW-0997">Cell inner membrane</keyword>
<organism evidence="12 13">
    <name type="scientific">Pseudoduganella flava</name>
    <dbReference type="NCBI Taxonomy" id="871742"/>
    <lineage>
        <taxon>Bacteria</taxon>
        <taxon>Pseudomonadati</taxon>
        <taxon>Pseudomonadota</taxon>
        <taxon>Betaproteobacteria</taxon>
        <taxon>Burkholderiales</taxon>
        <taxon>Oxalobacteraceae</taxon>
        <taxon>Telluria group</taxon>
        <taxon>Pseudoduganella</taxon>
    </lineage>
</organism>
<dbReference type="Pfam" id="PF03544">
    <property type="entry name" value="TonB_C"/>
    <property type="match status" value="1"/>
</dbReference>
<proteinExistence type="inferred from homology"/>
<dbReference type="EMBL" id="VLKW01000026">
    <property type="protein sequence ID" value="TWI39937.1"/>
    <property type="molecule type" value="Genomic_DNA"/>
</dbReference>